<reference evidence="2" key="2">
    <citation type="submission" date="2023-05" db="EMBL/GenBank/DDBJ databases">
        <authorList>
            <consortium name="Lawrence Berkeley National Laboratory"/>
            <person name="Steindorff A."/>
            <person name="Hensen N."/>
            <person name="Bonometti L."/>
            <person name="Westerberg I."/>
            <person name="Brannstrom I.O."/>
            <person name="Guillou S."/>
            <person name="Cros-Aarteil S."/>
            <person name="Calhoun S."/>
            <person name="Haridas S."/>
            <person name="Kuo A."/>
            <person name="Mondo S."/>
            <person name="Pangilinan J."/>
            <person name="Riley R."/>
            <person name="Labutti K."/>
            <person name="Andreopoulos B."/>
            <person name="Lipzen A."/>
            <person name="Chen C."/>
            <person name="Yanf M."/>
            <person name="Daum C."/>
            <person name="Ng V."/>
            <person name="Clum A."/>
            <person name="Ohm R."/>
            <person name="Martin F."/>
            <person name="Silar P."/>
            <person name="Natvig D."/>
            <person name="Lalanne C."/>
            <person name="Gautier V."/>
            <person name="Ament-Velasquez S.L."/>
            <person name="Kruys A."/>
            <person name="Hutchinson M.I."/>
            <person name="Powell A.J."/>
            <person name="Barry K."/>
            <person name="Miller A.N."/>
            <person name="Grigoriev I.V."/>
            <person name="Debuchy R."/>
            <person name="Gladieux P."/>
            <person name="Thoren M.H."/>
            <person name="Johannesson H."/>
        </authorList>
    </citation>
    <scope>NUCLEOTIDE SEQUENCE</scope>
    <source>
        <strain evidence="2">PSN309</strain>
    </source>
</reference>
<proteinExistence type="predicted"/>
<dbReference type="Proteomes" id="UP001302126">
    <property type="component" value="Unassembled WGS sequence"/>
</dbReference>
<protein>
    <submittedName>
        <fullName evidence="2">Uncharacterized protein</fullName>
    </submittedName>
</protein>
<feature type="region of interest" description="Disordered" evidence="1">
    <location>
        <begin position="358"/>
        <end position="387"/>
    </location>
</feature>
<feature type="compositionally biased region" description="Basic and acidic residues" evidence="1">
    <location>
        <begin position="360"/>
        <end position="369"/>
    </location>
</feature>
<accession>A0AAN6WUN0</accession>
<sequence length="387" mass="42769">MEIEQKLEREHEWRKGVASMLLVSEKDEVDKQSTGTDMCLHGGHREGISSGHIVRGVMTDLAARYHIHQGGGKGSVEAITTIRGKPARQGFCSSDSCQFRQRFFTNLSVVPMLRKKKTAHREIGCRIGQVFRLPLLFYLLRAVEFGIRRPPVSNYQRFLIPKAESSICIVACVESTVLPGLDLNCRMDRSHEEPSSTFQDETKIGCDGSVAISPGLIAVVCIRGRPNSHKGNKSIKKAAKHIPLNATIEPGLLLLVKQRVDCSWLRKHSPKCHCVDVFDGSPFLGNGIRGVPSLIHGMINPYSTVMYRQLLPCQGIYGVRRTKSQVSLVTEKSNWGTGQALELFADACIALELPPPDQQVAEKEEEASVQRRPTVSSSNMTSQIQGG</sequence>
<feature type="compositionally biased region" description="Polar residues" evidence="1">
    <location>
        <begin position="371"/>
        <end position="387"/>
    </location>
</feature>
<name>A0AAN6WUN0_9PEZI</name>
<evidence type="ECO:0000313" key="3">
    <source>
        <dbReference type="Proteomes" id="UP001302126"/>
    </source>
</evidence>
<dbReference type="AlphaFoldDB" id="A0AAN6WUN0"/>
<evidence type="ECO:0000313" key="2">
    <source>
        <dbReference type="EMBL" id="KAK4187610.1"/>
    </source>
</evidence>
<organism evidence="2 3">
    <name type="scientific">Podospora australis</name>
    <dbReference type="NCBI Taxonomy" id="1536484"/>
    <lineage>
        <taxon>Eukaryota</taxon>
        <taxon>Fungi</taxon>
        <taxon>Dikarya</taxon>
        <taxon>Ascomycota</taxon>
        <taxon>Pezizomycotina</taxon>
        <taxon>Sordariomycetes</taxon>
        <taxon>Sordariomycetidae</taxon>
        <taxon>Sordariales</taxon>
        <taxon>Podosporaceae</taxon>
        <taxon>Podospora</taxon>
    </lineage>
</organism>
<keyword evidence="3" id="KW-1185">Reference proteome</keyword>
<comment type="caution">
    <text evidence="2">The sequence shown here is derived from an EMBL/GenBank/DDBJ whole genome shotgun (WGS) entry which is preliminary data.</text>
</comment>
<gene>
    <name evidence="2" type="ORF">QBC35DRAFT_474407</name>
</gene>
<evidence type="ECO:0000256" key="1">
    <source>
        <dbReference type="SAM" id="MobiDB-lite"/>
    </source>
</evidence>
<dbReference type="EMBL" id="MU864400">
    <property type="protein sequence ID" value="KAK4187610.1"/>
    <property type="molecule type" value="Genomic_DNA"/>
</dbReference>
<reference evidence="2" key="1">
    <citation type="journal article" date="2023" name="Mol. Phylogenet. Evol.">
        <title>Genome-scale phylogeny and comparative genomics of the fungal order Sordariales.</title>
        <authorList>
            <person name="Hensen N."/>
            <person name="Bonometti L."/>
            <person name="Westerberg I."/>
            <person name="Brannstrom I.O."/>
            <person name="Guillou S."/>
            <person name="Cros-Aarteil S."/>
            <person name="Calhoun S."/>
            <person name="Haridas S."/>
            <person name="Kuo A."/>
            <person name="Mondo S."/>
            <person name="Pangilinan J."/>
            <person name="Riley R."/>
            <person name="LaButti K."/>
            <person name="Andreopoulos B."/>
            <person name="Lipzen A."/>
            <person name="Chen C."/>
            <person name="Yan M."/>
            <person name="Daum C."/>
            <person name="Ng V."/>
            <person name="Clum A."/>
            <person name="Steindorff A."/>
            <person name="Ohm R.A."/>
            <person name="Martin F."/>
            <person name="Silar P."/>
            <person name="Natvig D.O."/>
            <person name="Lalanne C."/>
            <person name="Gautier V."/>
            <person name="Ament-Velasquez S.L."/>
            <person name="Kruys A."/>
            <person name="Hutchinson M.I."/>
            <person name="Powell A.J."/>
            <person name="Barry K."/>
            <person name="Miller A.N."/>
            <person name="Grigoriev I.V."/>
            <person name="Debuchy R."/>
            <person name="Gladieux P."/>
            <person name="Hiltunen Thoren M."/>
            <person name="Johannesson H."/>
        </authorList>
    </citation>
    <scope>NUCLEOTIDE SEQUENCE</scope>
    <source>
        <strain evidence="2">PSN309</strain>
    </source>
</reference>